<dbReference type="InterPro" id="IPR019619">
    <property type="entry name" value="DUF2490"/>
</dbReference>
<gene>
    <name evidence="2" type="ORF">DB891_16270</name>
</gene>
<evidence type="ECO:0000313" key="3">
    <source>
        <dbReference type="Proteomes" id="UP000245618"/>
    </source>
</evidence>
<accession>A0A2U1JM21</accession>
<name>A0A2U1JM21_9FLAO</name>
<keyword evidence="1" id="KW-0732">Signal</keyword>
<sequence>MILKNISKILVLVFPFLVLGQTAQTKEVNQQVQTWVSLNTVTKFSDHWGIVADVHVRENGFFESNNFYFLRGGVTYIPNSSVSLTGGYAHMWLAPTKEGWSTYADENRIYQQAQLNTKVGKVSVLQRIRNEQRWQEKMANDEPTGELRFTDRVRYLASFNIPIFNKKNWPLLVVSDEILIHFGKEVVYNTFDQNRLFVGIRQNINPKLSFDLGYMNVYQQKYSGYQYDMNHTIRLFFYLNSVMKHNAPKVPDHHSGDE</sequence>
<keyword evidence="3" id="KW-1185">Reference proteome</keyword>
<proteinExistence type="predicted"/>
<dbReference type="Proteomes" id="UP000245618">
    <property type="component" value="Unassembled WGS sequence"/>
</dbReference>
<comment type="caution">
    <text evidence="2">The sequence shown here is derived from an EMBL/GenBank/DDBJ whole genome shotgun (WGS) entry which is preliminary data.</text>
</comment>
<evidence type="ECO:0000256" key="1">
    <source>
        <dbReference type="SAM" id="SignalP"/>
    </source>
</evidence>
<dbReference type="Pfam" id="PF10677">
    <property type="entry name" value="DUF2490"/>
    <property type="match status" value="1"/>
</dbReference>
<reference evidence="2 3" key="1">
    <citation type="submission" date="2018-04" db="EMBL/GenBank/DDBJ databases">
        <title>Flavobacterium sp. nov., isolated from glacier ice.</title>
        <authorList>
            <person name="Liu Q."/>
            <person name="Xin Y.-H."/>
        </authorList>
    </citation>
    <scope>NUCLEOTIDE SEQUENCE [LARGE SCALE GENOMIC DNA]</scope>
    <source>
        <strain evidence="2 3">LB2P30</strain>
    </source>
</reference>
<evidence type="ECO:0008006" key="4">
    <source>
        <dbReference type="Google" id="ProtNLM"/>
    </source>
</evidence>
<feature type="chain" id="PRO_5015533451" description="DUF2490 domain-containing protein" evidence="1">
    <location>
        <begin position="24"/>
        <end position="258"/>
    </location>
</feature>
<dbReference type="EMBL" id="QCZH01000029">
    <property type="protein sequence ID" value="PWA06029.1"/>
    <property type="molecule type" value="Genomic_DNA"/>
</dbReference>
<evidence type="ECO:0000313" key="2">
    <source>
        <dbReference type="EMBL" id="PWA06029.1"/>
    </source>
</evidence>
<dbReference type="AlphaFoldDB" id="A0A2U1JM21"/>
<organism evidence="2 3">
    <name type="scientific">Flavobacterium laiguense</name>
    <dbReference type="NCBI Taxonomy" id="2169409"/>
    <lineage>
        <taxon>Bacteria</taxon>
        <taxon>Pseudomonadati</taxon>
        <taxon>Bacteroidota</taxon>
        <taxon>Flavobacteriia</taxon>
        <taxon>Flavobacteriales</taxon>
        <taxon>Flavobacteriaceae</taxon>
        <taxon>Flavobacterium</taxon>
    </lineage>
</organism>
<feature type="signal peptide" evidence="1">
    <location>
        <begin position="1"/>
        <end position="23"/>
    </location>
</feature>
<protein>
    <recommendedName>
        <fullName evidence="4">DUF2490 domain-containing protein</fullName>
    </recommendedName>
</protein>
<dbReference type="OrthoDB" id="1118734at2"/>